<sequence>MKKDQRAPYLALCKVPLPAYGRVSWAGYAATMCSFCKHGCYQKMGCEEGGYYECWHSLNERAEGFGDMAESVACDGGDCWGFQPKVSLEVAYGMLHNFLDHRDVVMADDLLLHPKKPVEAQP</sequence>
<accession>A0A0F9FDW8</accession>
<dbReference type="AlphaFoldDB" id="A0A0F9FDW8"/>
<name>A0A0F9FDW8_9ZZZZ</name>
<dbReference type="EMBL" id="LAZR01021696">
    <property type="protein sequence ID" value="KKL84438.1"/>
    <property type="molecule type" value="Genomic_DNA"/>
</dbReference>
<proteinExistence type="predicted"/>
<comment type="caution">
    <text evidence="1">The sequence shown here is derived from an EMBL/GenBank/DDBJ whole genome shotgun (WGS) entry which is preliminary data.</text>
</comment>
<gene>
    <name evidence="1" type="ORF">LCGC14_1964730</name>
</gene>
<protein>
    <submittedName>
        <fullName evidence="1">Uncharacterized protein</fullName>
    </submittedName>
</protein>
<organism evidence="1">
    <name type="scientific">marine sediment metagenome</name>
    <dbReference type="NCBI Taxonomy" id="412755"/>
    <lineage>
        <taxon>unclassified sequences</taxon>
        <taxon>metagenomes</taxon>
        <taxon>ecological metagenomes</taxon>
    </lineage>
</organism>
<reference evidence="1" key="1">
    <citation type="journal article" date="2015" name="Nature">
        <title>Complex archaea that bridge the gap between prokaryotes and eukaryotes.</title>
        <authorList>
            <person name="Spang A."/>
            <person name="Saw J.H."/>
            <person name="Jorgensen S.L."/>
            <person name="Zaremba-Niedzwiedzka K."/>
            <person name="Martijn J."/>
            <person name="Lind A.E."/>
            <person name="van Eijk R."/>
            <person name="Schleper C."/>
            <person name="Guy L."/>
            <person name="Ettema T.J."/>
        </authorList>
    </citation>
    <scope>NUCLEOTIDE SEQUENCE</scope>
</reference>
<evidence type="ECO:0000313" key="1">
    <source>
        <dbReference type="EMBL" id="KKL84438.1"/>
    </source>
</evidence>